<keyword evidence="1" id="KW-0472">Membrane</keyword>
<evidence type="ECO:0000313" key="3">
    <source>
        <dbReference type="Proteomes" id="UP001221142"/>
    </source>
</evidence>
<dbReference type="Proteomes" id="UP001221142">
    <property type="component" value="Unassembled WGS sequence"/>
</dbReference>
<proteinExistence type="predicted"/>
<dbReference type="AlphaFoldDB" id="A0AAD7BZS2"/>
<keyword evidence="1" id="KW-0812">Transmembrane</keyword>
<accession>A0AAD7BZS2</accession>
<keyword evidence="1" id="KW-1133">Transmembrane helix</keyword>
<comment type="caution">
    <text evidence="2">The sequence shown here is derived from an EMBL/GenBank/DDBJ whole genome shotgun (WGS) entry which is preliminary data.</text>
</comment>
<feature type="transmembrane region" description="Helical" evidence="1">
    <location>
        <begin position="25"/>
        <end position="53"/>
    </location>
</feature>
<protein>
    <submittedName>
        <fullName evidence="2">Uncharacterized protein</fullName>
    </submittedName>
</protein>
<reference evidence="2" key="1">
    <citation type="submission" date="2023-03" db="EMBL/GenBank/DDBJ databases">
        <title>Massive genome expansion in bonnet fungi (Mycena s.s.) driven by repeated elements and novel gene families across ecological guilds.</title>
        <authorList>
            <consortium name="Lawrence Berkeley National Laboratory"/>
            <person name="Harder C.B."/>
            <person name="Miyauchi S."/>
            <person name="Viragh M."/>
            <person name="Kuo A."/>
            <person name="Thoen E."/>
            <person name="Andreopoulos B."/>
            <person name="Lu D."/>
            <person name="Skrede I."/>
            <person name="Drula E."/>
            <person name="Henrissat B."/>
            <person name="Morin E."/>
            <person name="Kohler A."/>
            <person name="Barry K."/>
            <person name="LaButti K."/>
            <person name="Morin E."/>
            <person name="Salamov A."/>
            <person name="Lipzen A."/>
            <person name="Mereny Z."/>
            <person name="Hegedus B."/>
            <person name="Baldrian P."/>
            <person name="Stursova M."/>
            <person name="Weitz H."/>
            <person name="Taylor A."/>
            <person name="Grigoriev I.V."/>
            <person name="Nagy L.G."/>
            <person name="Martin F."/>
            <person name="Kauserud H."/>
        </authorList>
    </citation>
    <scope>NUCLEOTIDE SEQUENCE</scope>
    <source>
        <strain evidence="2">9284</strain>
    </source>
</reference>
<evidence type="ECO:0000256" key="1">
    <source>
        <dbReference type="SAM" id="Phobius"/>
    </source>
</evidence>
<name>A0AAD7BZS2_9AGAR</name>
<gene>
    <name evidence="2" type="ORF">FB45DRAFT_910733</name>
</gene>
<evidence type="ECO:0000313" key="2">
    <source>
        <dbReference type="EMBL" id="KAJ7635086.1"/>
    </source>
</evidence>
<dbReference type="EMBL" id="JARKIF010000007">
    <property type="protein sequence ID" value="KAJ7635086.1"/>
    <property type="molecule type" value="Genomic_DNA"/>
</dbReference>
<keyword evidence="3" id="KW-1185">Reference proteome</keyword>
<sequence length="112" mass="12753">MIYSASNIRVCTLIFVHFRQHIQAFSIFLIFVTLRILLVTLRILLVTISILLVTISLRHVHIRALVANFNTTPIRTFQVRVFGKIRVVSILKGLSSNLHSSNRVKSGTSRLI</sequence>
<organism evidence="2 3">
    <name type="scientific">Roridomyces roridus</name>
    <dbReference type="NCBI Taxonomy" id="1738132"/>
    <lineage>
        <taxon>Eukaryota</taxon>
        <taxon>Fungi</taxon>
        <taxon>Dikarya</taxon>
        <taxon>Basidiomycota</taxon>
        <taxon>Agaricomycotina</taxon>
        <taxon>Agaricomycetes</taxon>
        <taxon>Agaricomycetidae</taxon>
        <taxon>Agaricales</taxon>
        <taxon>Marasmiineae</taxon>
        <taxon>Mycenaceae</taxon>
        <taxon>Roridomyces</taxon>
    </lineage>
</organism>